<keyword evidence="3" id="KW-1185">Reference proteome</keyword>
<evidence type="ECO:0000313" key="3">
    <source>
        <dbReference type="Proteomes" id="UP000516369"/>
    </source>
</evidence>
<keyword evidence="1" id="KW-0472">Membrane</keyword>
<keyword evidence="1" id="KW-1133">Transmembrane helix</keyword>
<dbReference type="KEGG" id="dvn:HQ394_17605"/>
<evidence type="ECO:0000256" key="1">
    <source>
        <dbReference type="SAM" id="Phobius"/>
    </source>
</evidence>
<feature type="transmembrane region" description="Helical" evidence="1">
    <location>
        <begin position="62"/>
        <end position="81"/>
    </location>
</feature>
<dbReference type="EMBL" id="CP053923">
    <property type="protein sequence ID" value="QNT70797.1"/>
    <property type="molecule type" value="Genomic_DNA"/>
</dbReference>
<protein>
    <submittedName>
        <fullName evidence="2">Uncharacterized protein</fullName>
    </submittedName>
</protein>
<feature type="transmembrane region" description="Helical" evidence="1">
    <location>
        <begin position="143"/>
        <end position="169"/>
    </location>
</feature>
<dbReference type="Proteomes" id="UP000516369">
    <property type="component" value="Chromosome"/>
</dbReference>
<keyword evidence="1" id="KW-0812">Transmembrane</keyword>
<evidence type="ECO:0000313" key="2">
    <source>
        <dbReference type="EMBL" id="QNT70797.1"/>
    </source>
</evidence>
<sequence>MSNSGTSTKSDDIGEKFDSALFWGIMFFGRYIRTAHDFLLSERLRNTDRLNNFEIYNLYARPTTYLSISVLIYIFCAAHVLEHRNLPEIVTDFTAVFQNTIISLDTIRLVIMAFPLILLVALFAYALRLSARILRMNAEFQHLYLYCAYTVGTWGVIGLLVFSLSYPLLPWLQKLHYQSAFWFAIVITLVFCTLQLLLLLRYIYAIKCVLSTTWKKSVLCNILAVLITALLTAPLVPLGNLFFDKIVPSPYKRQFDRLLEIASTYAKTPRGSDFDALAEEYLKNQHPNMISDCLHAYKQPDMRDIDLILVVEQTGDVASVVAWPRTNVAQCLASLLQVEQLPRPPFPGFVWQLGIRFPTIGVTEVTSRQELSLNELRSESCFALPVGMLPRLSTNESPLWEVKQNFPNIRKMKNC</sequence>
<dbReference type="AlphaFoldDB" id="A0A7H1N511"/>
<dbReference type="RefSeq" id="WP_190261264.1">
    <property type="nucleotide sequence ID" value="NZ_CP053923.1"/>
</dbReference>
<name>A0A7H1N511_9PROT</name>
<feature type="transmembrane region" description="Helical" evidence="1">
    <location>
        <begin position="181"/>
        <end position="206"/>
    </location>
</feature>
<feature type="transmembrane region" description="Helical" evidence="1">
    <location>
        <begin position="218"/>
        <end position="243"/>
    </location>
</feature>
<feature type="transmembrane region" description="Helical" evidence="1">
    <location>
        <begin position="109"/>
        <end position="131"/>
    </location>
</feature>
<proteinExistence type="predicted"/>
<accession>A0A7H1N511</accession>
<gene>
    <name evidence="2" type="ORF">HQ394_17605</name>
</gene>
<organism evidence="2 3">
    <name type="scientific">Defluviicoccus vanus</name>
    <dbReference type="NCBI Taxonomy" id="111831"/>
    <lineage>
        <taxon>Bacteria</taxon>
        <taxon>Pseudomonadati</taxon>
        <taxon>Pseudomonadota</taxon>
        <taxon>Alphaproteobacteria</taxon>
        <taxon>Rhodospirillales</taxon>
        <taxon>Rhodospirillaceae</taxon>
        <taxon>Defluviicoccus</taxon>
    </lineage>
</organism>
<reference evidence="2 3" key="1">
    <citation type="submission" date="2020-05" db="EMBL/GenBank/DDBJ databases">
        <title>Complete closed genome sequence of Defluviicoccus vanus.</title>
        <authorList>
            <person name="Bessarab I."/>
            <person name="Arumugam K."/>
            <person name="Maszenan A.M."/>
            <person name="Seviour R.J."/>
            <person name="Williams R.B."/>
        </authorList>
    </citation>
    <scope>NUCLEOTIDE SEQUENCE [LARGE SCALE GENOMIC DNA]</scope>
    <source>
        <strain evidence="2 3">Ben 114</strain>
    </source>
</reference>